<reference evidence="1" key="2">
    <citation type="submission" date="2020-09" db="EMBL/GenBank/DDBJ databases">
        <authorList>
            <person name="Sun Q."/>
            <person name="Zhou Y."/>
        </authorList>
    </citation>
    <scope>NUCLEOTIDE SEQUENCE</scope>
    <source>
        <strain evidence="1">CGMCC 1.12921</strain>
    </source>
</reference>
<sequence length="109" mass="11798">MVLQGTMRSVGRIGSGAEILEELGTGERVLRDLTGAAIWTGTQEEVWQLAGTEDRLAFTAHDRSGELVRVTLQAQETALQMQVTPAIAGKGSRFDGRLFSGLTGLRFSY</sequence>
<dbReference type="Proteomes" id="UP000613582">
    <property type="component" value="Unassembled WGS sequence"/>
</dbReference>
<gene>
    <name evidence="1" type="ORF">GCM10011342_28910</name>
</gene>
<organism evidence="1 2">
    <name type="scientific">Aquisalinus flavus</name>
    <dbReference type="NCBI Taxonomy" id="1526572"/>
    <lineage>
        <taxon>Bacteria</taxon>
        <taxon>Pseudomonadati</taxon>
        <taxon>Pseudomonadota</taxon>
        <taxon>Alphaproteobacteria</taxon>
        <taxon>Parvularculales</taxon>
        <taxon>Parvularculaceae</taxon>
        <taxon>Aquisalinus</taxon>
    </lineage>
</organism>
<dbReference type="EMBL" id="BMGH01000002">
    <property type="protein sequence ID" value="GGD18464.1"/>
    <property type="molecule type" value="Genomic_DNA"/>
</dbReference>
<proteinExistence type="predicted"/>
<comment type="caution">
    <text evidence="1">The sequence shown here is derived from an EMBL/GenBank/DDBJ whole genome shotgun (WGS) entry which is preliminary data.</text>
</comment>
<reference evidence="1" key="1">
    <citation type="journal article" date="2014" name="Int. J. Syst. Evol. Microbiol.">
        <title>Complete genome sequence of Corynebacterium casei LMG S-19264T (=DSM 44701T), isolated from a smear-ripened cheese.</title>
        <authorList>
            <consortium name="US DOE Joint Genome Institute (JGI-PGF)"/>
            <person name="Walter F."/>
            <person name="Albersmeier A."/>
            <person name="Kalinowski J."/>
            <person name="Ruckert C."/>
        </authorList>
    </citation>
    <scope>NUCLEOTIDE SEQUENCE</scope>
    <source>
        <strain evidence="1">CGMCC 1.12921</strain>
    </source>
</reference>
<keyword evidence="2" id="KW-1185">Reference proteome</keyword>
<dbReference type="AlphaFoldDB" id="A0A8J2Y4E0"/>
<evidence type="ECO:0000313" key="2">
    <source>
        <dbReference type="Proteomes" id="UP000613582"/>
    </source>
</evidence>
<evidence type="ECO:0000313" key="1">
    <source>
        <dbReference type="EMBL" id="GGD18464.1"/>
    </source>
</evidence>
<accession>A0A8J2Y4E0</accession>
<dbReference type="RefSeq" id="WP_188160686.1">
    <property type="nucleotide sequence ID" value="NZ_BMGH01000002.1"/>
</dbReference>
<name>A0A8J2Y4E0_9PROT</name>
<protein>
    <submittedName>
        <fullName evidence="1">Uncharacterized protein</fullName>
    </submittedName>
</protein>